<name>A0ABD1PDF3_9LAMI</name>
<dbReference type="EMBL" id="JBFOLK010000014">
    <property type="protein sequence ID" value="KAL2461931.1"/>
    <property type="molecule type" value="Genomic_DNA"/>
</dbReference>
<organism evidence="2 3">
    <name type="scientific">Abeliophyllum distichum</name>
    <dbReference type="NCBI Taxonomy" id="126358"/>
    <lineage>
        <taxon>Eukaryota</taxon>
        <taxon>Viridiplantae</taxon>
        <taxon>Streptophyta</taxon>
        <taxon>Embryophyta</taxon>
        <taxon>Tracheophyta</taxon>
        <taxon>Spermatophyta</taxon>
        <taxon>Magnoliopsida</taxon>
        <taxon>eudicotyledons</taxon>
        <taxon>Gunneridae</taxon>
        <taxon>Pentapetalae</taxon>
        <taxon>asterids</taxon>
        <taxon>lamiids</taxon>
        <taxon>Lamiales</taxon>
        <taxon>Oleaceae</taxon>
        <taxon>Forsythieae</taxon>
        <taxon>Abeliophyllum</taxon>
    </lineage>
</organism>
<feature type="compositionally biased region" description="Low complexity" evidence="1">
    <location>
        <begin position="13"/>
        <end position="23"/>
    </location>
</feature>
<proteinExistence type="predicted"/>
<dbReference type="Proteomes" id="UP001604336">
    <property type="component" value="Unassembled WGS sequence"/>
</dbReference>
<dbReference type="AlphaFoldDB" id="A0ABD1PDF3"/>
<evidence type="ECO:0000313" key="3">
    <source>
        <dbReference type="Proteomes" id="UP001604336"/>
    </source>
</evidence>
<feature type="region of interest" description="Disordered" evidence="1">
    <location>
        <begin position="1"/>
        <end position="23"/>
    </location>
</feature>
<accession>A0ABD1PDF3</accession>
<reference evidence="3" key="1">
    <citation type="submission" date="2024-07" db="EMBL/GenBank/DDBJ databases">
        <title>Two chromosome-level genome assemblies of Korean endemic species Abeliophyllum distichum and Forsythia ovata (Oleaceae).</title>
        <authorList>
            <person name="Jang H."/>
        </authorList>
    </citation>
    <scope>NUCLEOTIDE SEQUENCE [LARGE SCALE GENOMIC DNA]</scope>
</reference>
<gene>
    <name evidence="2" type="ORF">Adt_45351</name>
</gene>
<keyword evidence="3" id="KW-1185">Reference proteome</keyword>
<protein>
    <submittedName>
        <fullName evidence="2">Uncharacterized protein</fullName>
    </submittedName>
</protein>
<sequence length="165" mass="18905">MHDEAVALVHQNPQSTPQPRRSSPWIEYLHSSSSLTSDFWPPRPRLPYPRIDGLHIYTYRAFLDALNFYRCMPNLSDLLHVRGMPLHQVQHRGKKWWCMGENDSVFVYGEGTLDQAAYDSYSADKNGINNRNSNKVCNSIIIRNKGKSTPSSCFVPLKDIIVLSL</sequence>
<evidence type="ECO:0000313" key="2">
    <source>
        <dbReference type="EMBL" id="KAL2461931.1"/>
    </source>
</evidence>
<comment type="caution">
    <text evidence="2">The sequence shown here is derived from an EMBL/GenBank/DDBJ whole genome shotgun (WGS) entry which is preliminary data.</text>
</comment>
<evidence type="ECO:0000256" key="1">
    <source>
        <dbReference type="SAM" id="MobiDB-lite"/>
    </source>
</evidence>